<organism evidence="4 5">
    <name type="scientific">Clostridium frigidicarnis</name>
    <dbReference type="NCBI Taxonomy" id="84698"/>
    <lineage>
        <taxon>Bacteria</taxon>
        <taxon>Bacillati</taxon>
        <taxon>Bacillota</taxon>
        <taxon>Clostridia</taxon>
        <taxon>Eubacteriales</taxon>
        <taxon>Clostridiaceae</taxon>
        <taxon>Clostridium</taxon>
    </lineage>
</organism>
<evidence type="ECO:0000259" key="3">
    <source>
        <dbReference type="Pfam" id="PF18705"/>
    </source>
</evidence>
<dbReference type="Proteomes" id="UP000198619">
    <property type="component" value="Unassembled WGS sequence"/>
</dbReference>
<gene>
    <name evidence="4" type="ORF">SAMN04488528_1007120</name>
</gene>
<dbReference type="Pfam" id="PF13786">
    <property type="entry name" value="DUF4179"/>
    <property type="match status" value="1"/>
</dbReference>
<protein>
    <recommendedName>
        <fullName evidence="6">DUF4179 domain-containing protein</fullName>
    </recommendedName>
</protein>
<keyword evidence="1" id="KW-0472">Membrane</keyword>
<evidence type="ECO:0000313" key="4">
    <source>
        <dbReference type="EMBL" id="SFA96748.1"/>
    </source>
</evidence>
<feature type="domain" description="DUF4179" evidence="2">
    <location>
        <begin position="40"/>
        <end position="133"/>
    </location>
</feature>
<feature type="transmembrane region" description="Helical" evidence="1">
    <location>
        <begin position="43"/>
        <end position="64"/>
    </location>
</feature>
<dbReference type="InterPro" id="IPR040680">
    <property type="entry name" value="DUF5643"/>
</dbReference>
<proteinExistence type="predicted"/>
<dbReference type="Gene3D" id="2.60.40.1630">
    <property type="entry name" value="bacillus anthracis domain"/>
    <property type="match status" value="1"/>
</dbReference>
<evidence type="ECO:0000256" key="1">
    <source>
        <dbReference type="SAM" id="Phobius"/>
    </source>
</evidence>
<feature type="domain" description="DUF5643" evidence="3">
    <location>
        <begin position="234"/>
        <end position="342"/>
    </location>
</feature>
<accession>A0A1I0X8V7</accession>
<evidence type="ECO:0000313" key="5">
    <source>
        <dbReference type="Proteomes" id="UP000198619"/>
    </source>
</evidence>
<reference evidence="4 5" key="1">
    <citation type="submission" date="2016-10" db="EMBL/GenBank/DDBJ databases">
        <authorList>
            <person name="de Groot N.N."/>
        </authorList>
    </citation>
    <scope>NUCLEOTIDE SEQUENCE [LARGE SCALE GENOMIC DNA]</scope>
    <source>
        <strain evidence="4 5">DSM 12271</strain>
    </source>
</reference>
<dbReference type="InterPro" id="IPR025436">
    <property type="entry name" value="DUF4179"/>
</dbReference>
<keyword evidence="1" id="KW-0812">Transmembrane</keyword>
<dbReference type="OrthoDB" id="1838966at2"/>
<keyword evidence="5" id="KW-1185">Reference proteome</keyword>
<name>A0A1I0X8V7_9CLOT</name>
<evidence type="ECO:0008006" key="6">
    <source>
        <dbReference type="Google" id="ProtNLM"/>
    </source>
</evidence>
<dbReference type="Pfam" id="PF18705">
    <property type="entry name" value="DUF5643"/>
    <property type="match status" value="1"/>
</dbReference>
<dbReference type="STRING" id="84698.SAMN04488528_1007120"/>
<dbReference type="AlphaFoldDB" id="A0A1I0X8V7"/>
<keyword evidence="1" id="KW-1133">Transmembrane helix</keyword>
<dbReference type="RefSeq" id="WP_090039826.1">
    <property type="nucleotide sequence ID" value="NZ_FOKI01000007.1"/>
</dbReference>
<evidence type="ECO:0000259" key="2">
    <source>
        <dbReference type="Pfam" id="PF13786"/>
    </source>
</evidence>
<sequence length="459" mass="52522">MDSFDEIIKNKINNEKWVIPENIDKSMDNTLKNLESKKLKKRISLKVLVASFIIMTLSFTTVLANTSQGKEFIRSTIEFFNGAADSKYFSSKDSFEKFNNYIGSMAKDNGIKFTINNIAIDDNFLNIFYTIESDKPISKIEEGTLWSPMFTAPNFQYKIDEKYLDTGNNNDVDAYFESDKILKGMIRENISQINIPQKFNLEVYTSEIFGEKGQWNISTNVDKAHIEEDTLSVKPNKNVIFNVNGIKHDVTIEKVSISPFGNQIVLNENIDNDGMSCGFALFDDNGNYLDDISSSIRGMSNGKAINSFEFVNKNKDMKYITLIPIEEKKRQTEESEKIVIEESKANINELPCKLNTGEQGNIVVEEVKIEKNIMKVTYKKQGIVLINPSIFFYDCNGERINDDYDGGMTPYVDRINGTYTEIMSFHDKDIDLSKIKGIGVYNNENFKLLHDQEVRINFK</sequence>
<dbReference type="EMBL" id="FOKI01000007">
    <property type="protein sequence ID" value="SFA96748.1"/>
    <property type="molecule type" value="Genomic_DNA"/>
</dbReference>